<dbReference type="RefSeq" id="WP_132878565.1">
    <property type="nucleotide sequence ID" value="NZ_SLXQ01000009.1"/>
</dbReference>
<dbReference type="Gene3D" id="2.40.350.10">
    <property type="entry name" value="SO1590-like"/>
    <property type="match status" value="1"/>
</dbReference>
<proteinExistence type="predicted"/>
<evidence type="ECO:0000313" key="2">
    <source>
        <dbReference type="Proteomes" id="UP000294911"/>
    </source>
</evidence>
<name>A0A4R2QQE9_9PSEU</name>
<dbReference type="OrthoDB" id="7947478at2"/>
<dbReference type="Pfam" id="PF11528">
    <property type="entry name" value="DUF3224"/>
    <property type="match status" value="1"/>
</dbReference>
<dbReference type="Proteomes" id="UP000294911">
    <property type="component" value="Unassembled WGS sequence"/>
</dbReference>
<reference evidence="1 2" key="1">
    <citation type="submission" date="2019-03" db="EMBL/GenBank/DDBJ databases">
        <title>Genomic Encyclopedia of Type Strains, Phase IV (KMG-IV): sequencing the most valuable type-strain genomes for metagenomic binning, comparative biology and taxonomic classification.</title>
        <authorList>
            <person name="Goeker M."/>
        </authorList>
    </citation>
    <scope>NUCLEOTIDE SEQUENCE [LARGE SCALE GENOMIC DNA]</scope>
    <source>
        <strain evidence="1 2">DSM 45765</strain>
    </source>
</reference>
<sequence length="140" mass="14576">MNTEASTSIDITSWDEHNYDSGDEATPLARAVVTGNYTGDLVGAGRLELLLVYLADGTASYVGHERVVGILHGRQGSFVLRHTGTFHAGAAHTDWEIVPGSGTGELTGLAGSGGYQANEGSTIPTARLTYALTSSTPHDS</sequence>
<evidence type="ECO:0000313" key="1">
    <source>
        <dbReference type="EMBL" id="TCP49261.1"/>
    </source>
</evidence>
<dbReference type="SUPFAM" id="SSF159238">
    <property type="entry name" value="SO1590-like"/>
    <property type="match status" value="1"/>
</dbReference>
<gene>
    <name evidence="1" type="ORF">EV191_10983</name>
</gene>
<dbReference type="InterPro" id="IPR023159">
    <property type="entry name" value="SO1590-like_sf"/>
</dbReference>
<organism evidence="1 2">
    <name type="scientific">Tamaricihabitans halophyticus</name>
    <dbReference type="NCBI Taxonomy" id="1262583"/>
    <lineage>
        <taxon>Bacteria</taxon>
        <taxon>Bacillati</taxon>
        <taxon>Actinomycetota</taxon>
        <taxon>Actinomycetes</taxon>
        <taxon>Pseudonocardiales</taxon>
        <taxon>Pseudonocardiaceae</taxon>
        <taxon>Tamaricihabitans</taxon>
    </lineage>
</organism>
<accession>A0A4R2QQE9</accession>
<keyword evidence="2" id="KW-1185">Reference proteome</keyword>
<comment type="caution">
    <text evidence="1">The sequence shown here is derived from an EMBL/GenBank/DDBJ whole genome shotgun (WGS) entry which is preliminary data.</text>
</comment>
<protein>
    <submittedName>
        <fullName evidence="1">Uncharacterized protein DUF3224</fullName>
    </submittedName>
</protein>
<dbReference type="InterPro" id="IPR021607">
    <property type="entry name" value="DUF3224"/>
</dbReference>
<dbReference type="AlphaFoldDB" id="A0A4R2QQE9"/>
<dbReference type="EMBL" id="SLXQ01000009">
    <property type="protein sequence ID" value="TCP49261.1"/>
    <property type="molecule type" value="Genomic_DNA"/>
</dbReference>